<dbReference type="EMBL" id="FZOC01000001">
    <property type="protein sequence ID" value="SNR63689.1"/>
    <property type="molecule type" value="Genomic_DNA"/>
</dbReference>
<protein>
    <submittedName>
        <fullName evidence="2">Lysophospholipase L1</fullName>
    </submittedName>
</protein>
<dbReference type="SUPFAM" id="SSF52266">
    <property type="entry name" value="SGNH hydrolase"/>
    <property type="match status" value="1"/>
</dbReference>
<accession>A0A238Y064</accession>
<dbReference type="Proteomes" id="UP000198324">
    <property type="component" value="Unassembled WGS sequence"/>
</dbReference>
<dbReference type="InterPro" id="IPR051532">
    <property type="entry name" value="Ester_Hydrolysis_Enzymes"/>
</dbReference>
<sequence length="194" mass="20818">MVVCFIGDSLTQGIGDELALGWVGRLARESYLKDPTRSRSLTVCNLGLRSDTSTRIAVRWREETDRRRRQGEDMAFVFSFGAADGKFDLPGEESLTAARQVLEGAAALGQTLYASPPPAFDAAWSGHIRQLGAQVRGLCAELGVPAFDLHAPLAAEPAYMASLAADGIHPDAAGYERMAELLSGWSPLARLLGL</sequence>
<name>A0A238Y064_9BACT</name>
<dbReference type="PANTHER" id="PTHR30383:SF5">
    <property type="entry name" value="SGNH HYDROLASE-TYPE ESTERASE DOMAIN-CONTAINING PROTEIN"/>
    <property type="match status" value="1"/>
</dbReference>
<feature type="domain" description="SGNH hydrolase-type esterase" evidence="1">
    <location>
        <begin position="5"/>
        <end position="177"/>
    </location>
</feature>
<dbReference type="InterPro" id="IPR013830">
    <property type="entry name" value="SGNH_hydro"/>
</dbReference>
<dbReference type="GO" id="GO:0004622">
    <property type="term" value="F:phosphatidylcholine lysophospholipase activity"/>
    <property type="evidence" value="ECO:0007669"/>
    <property type="project" value="TreeGrafter"/>
</dbReference>
<organism evidence="2 3">
    <name type="scientific">Humidesulfovibrio mexicanus</name>
    <dbReference type="NCBI Taxonomy" id="147047"/>
    <lineage>
        <taxon>Bacteria</taxon>
        <taxon>Pseudomonadati</taxon>
        <taxon>Thermodesulfobacteriota</taxon>
        <taxon>Desulfovibrionia</taxon>
        <taxon>Desulfovibrionales</taxon>
        <taxon>Desulfovibrionaceae</taxon>
        <taxon>Humidesulfovibrio</taxon>
    </lineage>
</organism>
<dbReference type="InterPro" id="IPR036514">
    <property type="entry name" value="SGNH_hydro_sf"/>
</dbReference>
<gene>
    <name evidence="2" type="ORF">SAMN04488503_0518</name>
</gene>
<dbReference type="Gene3D" id="3.40.50.1110">
    <property type="entry name" value="SGNH hydrolase"/>
    <property type="match status" value="1"/>
</dbReference>
<proteinExistence type="predicted"/>
<evidence type="ECO:0000313" key="3">
    <source>
        <dbReference type="Proteomes" id="UP000198324"/>
    </source>
</evidence>
<dbReference type="OrthoDB" id="5196031at2"/>
<dbReference type="AlphaFoldDB" id="A0A238Y064"/>
<keyword evidence="3" id="KW-1185">Reference proteome</keyword>
<dbReference type="RefSeq" id="WP_089271398.1">
    <property type="nucleotide sequence ID" value="NZ_FZOC01000001.1"/>
</dbReference>
<reference evidence="2 3" key="1">
    <citation type="submission" date="2017-06" db="EMBL/GenBank/DDBJ databases">
        <authorList>
            <person name="Kim H.J."/>
            <person name="Triplett B.A."/>
        </authorList>
    </citation>
    <scope>NUCLEOTIDE SEQUENCE [LARGE SCALE GENOMIC DNA]</scope>
    <source>
        <strain evidence="2 3">DSM 13116</strain>
    </source>
</reference>
<dbReference type="Pfam" id="PF13472">
    <property type="entry name" value="Lipase_GDSL_2"/>
    <property type="match status" value="1"/>
</dbReference>
<dbReference type="PANTHER" id="PTHR30383">
    <property type="entry name" value="THIOESTERASE 1/PROTEASE 1/LYSOPHOSPHOLIPASE L1"/>
    <property type="match status" value="1"/>
</dbReference>
<evidence type="ECO:0000313" key="2">
    <source>
        <dbReference type="EMBL" id="SNR63689.1"/>
    </source>
</evidence>
<evidence type="ECO:0000259" key="1">
    <source>
        <dbReference type="Pfam" id="PF13472"/>
    </source>
</evidence>